<dbReference type="AlphaFoldDB" id="A0A3D9DUA5"/>
<dbReference type="InterPro" id="IPR007163">
    <property type="entry name" value="VCA0040-like"/>
</dbReference>
<name>A0A3D9DUA5_9GAMM</name>
<comment type="caution">
    <text evidence="2">The sequence shown here is derived from an EMBL/GenBank/DDBJ whole genome shotgun (WGS) entry which is preliminary data.</text>
</comment>
<keyword evidence="1" id="KW-1133">Transmembrane helix</keyword>
<keyword evidence="1" id="KW-0812">Transmembrane</keyword>
<gene>
    <name evidence="2" type="ORF">C8D72_2632</name>
</gene>
<dbReference type="Pfam" id="PF04018">
    <property type="entry name" value="VCA0040-like"/>
    <property type="match status" value="1"/>
</dbReference>
<organism evidence="2 3">
    <name type="scientific">Kushneria indalinina DSM 14324</name>
    <dbReference type="NCBI Taxonomy" id="1122140"/>
    <lineage>
        <taxon>Bacteria</taxon>
        <taxon>Pseudomonadati</taxon>
        <taxon>Pseudomonadota</taxon>
        <taxon>Gammaproteobacteria</taxon>
        <taxon>Oceanospirillales</taxon>
        <taxon>Halomonadaceae</taxon>
        <taxon>Kushneria</taxon>
    </lineage>
</organism>
<dbReference type="PANTHER" id="PTHR37308:SF1">
    <property type="entry name" value="POLYPRENYL-PHOSPHATE TRANSPORTER"/>
    <property type="match status" value="1"/>
</dbReference>
<feature type="transmembrane region" description="Helical" evidence="1">
    <location>
        <begin position="279"/>
        <end position="297"/>
    </location>
</feature>
<reference evidence="2 3" key="1">
    <citation type="submission" date="2018-07" db="EMBL/GenBank/DDBJ databases">
        <title>Genomic Encyclopedia of Type Strains, Phase IV (KMG-IV): sequencing the most valuable type-strain genomes for metagenomic binning, comparative biology and taxonomic classification.</title>
        <authorList>
            <person name="Goeker M."/>
        </authorList>
    </citation>
    <scope>NUCLEOTIDE SEQUENCE [LARGE SCALE GENOMIC DNA]</scope>
    <source>
        <strain evidence="2 3">DSM 14324</strain>
    </source>
</reference>
<proteinExistence type="predicted"/>
<evidence type="ECO:0000313" key="3">
    <source>
        <dbReference type="Proteomes" id="UP000256334"/>
    </source>
</evidence>
<evidence type="ECO:0000256" key="1">
    <source>
        <dbReference type="SAM" id="Phobius"/>
    </source>
</evidence>
<keyword evidence="1" id="KW-0472">Membrane</keyword>
<dbReference type="OrthoDB" id="9793746at2"/>
<evidence type="ECO:0000313" key="2">
    <source>
        <dbReference type="EMBL" id="REC94261.1"/>
    </source>
</evidence>
<dbReference type="RefSeq" id="WP_115854847.1">
    <property type="nucleotide sequence ID" value="NZ_QRDJ01000008.1"/>
</dbReference>
<feature type="transmembrane region" description="Helical" evidence="1">
    <location>
        <begin position="121"/>
        <end position="143"/>
    </location>
</feature>
<feature type="transmembrane region" description="Helical" evidence="1">
    <location>
        <begin position="150"/>
        <end position="175"/>
    </location>
</feature>
<accession>A0A3D9DUA5</accession>
<feature type="transmembrane region" description="Helical" evidence="1">
    <location>
        <begin position="97"/>
        <end position="115"/>
    </location>
</feature>
<feature type="transmembrane region" description="Helical" evidence="1">
    <location>
        <begin position="224"/>
        <end position="242"/>
    </location>
</feature>
<keyword evidence="3" id="KW-1185">Reference proteome</keyword>
<dbReference type="PANTHER" id="PTHR37308">
    <property type="entry name" value="INTEGRAL MEMBRANE PROTEIN"/>
    <property type="match status" value="1"/>
</dbReference>
<dbReference type="EMBL" id="QRDJ01000008">
    <property type="protein sequence ID" value="REC94261.1"/>
    <property type="molecule type" value="Genomic_DNA"/>
</dbReference>
<protein>
    <submittedName>
        <fullName evidence="2">Putative membrane protein</fullName>
    </submittedName>
</protein>
<sequence>MKRHVTLFLKGMGMGAADSVPGVSGGTIAFVTGIYEELIETIRRFGPSAIGALRENGLKGLIVHLNLGFLIPLLAGVAASVLSLAHVVSYLLEHQTLLLNAFFFGLVVASAIVVARRLDRWRLVFLVPLALGALLAHFLPALLPSGGGALMLFVAGAIAISAMLLPGVSGSFLLLTMGMYHTVIDAIKAFDLVTMAQFALGCLLGLFTFSRVLSWLFRHHYSTTLYLLIGFILGSLPVLWPWRSLESYTMSPDGEVVPLQYQLLSPEAYTAVTGEPSHLWMALALALIGFVMVVAVGERSGAASSRISTDSQSMSKEHDRT</sequence>
<feature type="transmembrane region" description="Helical" evidence="1">
    <location>
        <begin position="61"/>
        <end position="85"/>
    </location>
</feature>
<dbReference type="Proteomes" id="UP000256334">
    <property type="component" value="Unassembled WGS sequence"/>
</dbReference>